<gene>
    <name evidence="3" type="ORF">Ddye_018456</name>
</gene>
<reference evidence="3" key="1">
    <citation type="journal article" date="2023" name="Plant J.">
        <title>Genome sequences and population genomics provide insights into the demographic history, inbreeding, and mutation load of two 'living fossil' tree species of Dipteronia.</title>
        <authorList>
            <person name="Feng Y."/>
            <person name="Comes H.P."/>
            <person name="Chen J."/>
            <person name="Zhu S."/>
            <person name="Lu R."/>
            <person name="Zhang X."/>
            <person name="Li P."/>
            <person name="Qiu J."/>
            <person name="Olsen K.M."/>
            <person name="Qiu Y."/>
        </authorList>
    </citation>
    <scope>NUCLEOTIDE SEQUENCE</scope>
    <source>
        <strain evidence="3">KIB01</strain>
    </source>
</reference>
<keyword evidence="4" id="KW-1185">Reference proteome</keyword>
<dbReference type="PANTHER" id="PTHR31286:SF167">
    <property type="entry name" value="OS09G0268800 PROTEIN"/>
    <property type="match status" value="1"/>
</dbReference>
<evidence type="ECO:0000259" key="2">
    <source>
        <dbReference type="Pfam" id="PF14111"/>
    </source>
</evidence>
<dbReference type="Pfam" id="PF14111">
    <property type="entry name" value="DUF4283"/>
    <property type="match status" value="1"/>
</dbReference>
<feature type="region of interest" description="Disordered" evidence="1">
    <location>
        <begin position="316"/>
        <end position="371"/>
    </location>
</feature>
<dbReference type="InterPro" id="IPR040256">
    <property type="entry name" value="At4g02000-like"/>
</dbReference>
<comment type="caution">
    <text evidence="3">The sequence shown here is derived from an EMBL/GenBank/DDBJ whole genome shotgun (WGS) entry which is preliminary data.</text>
</comment>
<dbReference type="PANTHER" id="PTHR31286">
    <property type="entry name" value="GLYCINE-RICH CELL WALL STRUCTURAL PROTEIN 1.8-LIKE"/>
    <property type="match status" value="1"/>
</dbReference>
<dbReference type="EMBL" id="JANJYI010000005">
    <property type="protein sequence ID" value="KAK2650967.1"/>
    <property type="molecule type" value="Genomic_DNA"/>
</dbReference>
<feature type="domain" description="DUF4283" evidence="2">
    <location>
        <begin position="7"/>
        <end position="81"/>
    </location>
</feature>
<name>A0AAD9UB96_9ROSI</name>
<dbReference type="InterPro" id="IPR025558">
    <property type="entry name" value="DUF4283"/>
</dbReference>
<proteinExistence type="predicted"/>
<dbReference type="AlphaFoldDB" id="A0AAD9UB96"/>
<protein>
    <recommendedName>
        <fullName evidence="2">DUF4283 domain-containing protein</fullName>
    </recommendedName>
</protein>
<feature type="region of interest" description="Disordered" evidence="1">
    <location>
        <begin position="175"/>
        <end position="201"/>
    </location>
</feature>
<organism evidence="3 4">
    <name type="scientific">Dipteronia dyeriana</name>
    <dbReference type="NCBI Taxonomy" id="168575"/>
    <lineage>
        <taxon>Eukaryota</taxon>
        <taxon>Viridiplantae</taxon>
        <taxon>Streptophyta</taxon>
        <taxon>Embryophyta</taxon>
        <taxon>Tracheophyta</taxon>
        <taxon>Spermatophyta</taxon>
        <taxon>Magnoliopsida</taxon>
        <taxon>eudicotyledons</taxon>
        <taxon>Gunneridae</taxon>
        <taxon>Pentapetalae</taxon>
        <taxon>rosids</taxon>
        <taxon>malvids</taxon>
        <taxon>Sapindales</taxon>
        <taxon>Sapindaceae</taxon>
        <taxon>Hippocastanoideae</taxon>
        <taxon>Acereae</taxon>
        <taxon>Dipteronia</taxon>
    </lineage>
</organism>
<evidence type="ECO:0000256" key="1">
    <source>
        <dbReference type="SAM" id="MobiDB-lite"/>
    </source>
</evidence>
<dbReference type="Proteomes" id="UP001280121">
    <property type="component" value="Unassembled WGS sequence"/>
</dbReference>
<accession>A0AAD9UB96</accession>
<sequence>MKIARVQKLGMCLAGRILSLDLINGDAFRSVISKIWRVRGEIEIEAIASNTYAFHFQFHEDQRKMLAGGPWSFDDSLIVLKEPSGKEANISMKFNSVEFWVQISNIPILCMTKEIGRFLSSIIGDVRDVDTCPFRDCLGHTVRECLEADKDGSPLDQNLSYGVWMKAFSPGKTPIQRRWGGSPDSRRGLGNNRSSNLVPRFSRTHSKGKDIDMGDVAGFIVGSLVTNSELISSSETDLQNGKICIENEISRNLVNVFVEQRKFVIGEVGSVRKIRVILSDEGIGPLARTKCGQQLENTSGPKIERWKRATRMGQVLGPSSPLSDTVCGKRTGSPVDAGFFEGSTRPKSDSTETFSDEALSAGWHSPARRSQ</sequence>
<evidence type="ECO:0000313" key="3">
    <source>
        <dbReference type="EMBL" id="KAK2650967.1"/>
    </source>
</evidence>
<evidence type="ECO:0000313" key="4">
    <source>
        <dbReference type="Proteomes" id="UP001280121"/>
    </source>
</evidence>